<feature type="transmembrane region" description="Helical" evidence="1">
    <location>
        <begin position="369"/>
        <end position="390"/>
    </location>
</feature>
<feature type="transmembrane region" description="Helical" evidence="1">
    <location>
        <begin position="784"/>
        <end position="804"/>
    </location>
</feature>
<feature type="transmembrane region" description="Helical" evidence="1">
    <location>
        <begin position="223"/>
        <end position="243"/>
    </location>
</feature>
<dbReference type="AlphaFoldDB" id="A0A3L9Z2F6"/>
<keyword evidence="3" id="KW-1185">Reference proteome</keyword>
<feature type="transmembrane region" description="Helical" evidence="1">
    <location>
        <begin position="410"/>
        <end position="430"/>
    </location>
</feature>
<feature type="transmembrane region" description="Helical" evidence="1">
    <location>
        <begin position="122"/>
        <end position="143"/>
    </location>
</feature>
<evidence type="ECO:0008006" key="4">
    <source>
        <dbReference type="Google" id="ProtNLM"/>
    </source>
</evidence>
<dbReference type="InterPro" id="IPR018580">
    <property type="entry name" value="Uncharacterised_YfhO"/>
</dbReference>
<sequence length="820" mass="92070">MANLLKKFLPHLVVLILFVIASLAYFSPVLQGKSIFQSDIAQHNGMAKQLRDYSKTTGEETYWTDSAFGGMPTYQLGVKYPHNYIKKLDLAIRFLPRPADYLFLYFIGMYILFLVLKVDYKLAFLGALAFGFSTYLIIILGVGHNAKAHAIAYMPLVLSGILLTFRGKYIYGFLLTTVAMALELVSNHFQMTYYLFFIVICIGIAYLIDAFRKNMLPHYFKALGIMVLGVLLALGMNATNLMATKEYADTSTRGKSELTINADGSPKAPSTGLDFDYITEYSYGKLESFNLFIPSFMGGGSGDPLPDDSKTLDALLKLGASPQEAHEIMAQLPVYWGDQPIVAAPAYIGAIVIFLSILALFLVRGRFKWWIIAAFLLSLLLSWGKNFSFLTEFFIDYVPLYDKFRAVSSIQVIIELILPLLAVVGLHQWFNSFEQDEKKKKALIWSVGIVGGLAVLFLLLKSTLFNFSSPYDSMIREQLGIQVIDALREDRMQLFSSDTLRSLVFVVLAAGTLWFYLKSKINQTTTIALLAVLIVCDLVLVDRRYVNNDDFVQARVMEQPFPKEAADEQVLKDDGYFRVYDVASSPFNSGRASYYHNALGGYHAAKPRRMNEIYDFYLSKGNISILNMMNVKYILSRSKDGESIAQENPYANGNVWLVENVIFADNANNEIRLLDSLDTKKTAVISKEFSNLIPTKNIVRDSTASIDLVSHQSQHIVYESSSKSDQLAVFSEVYYPHGWNAYINNEPAEYFRADYLLRAMAIPSGNNKIEFKFEPAVIKTGSSISLASSAIFGLILLGGLFFSFKKEFPSSNKNETLLTD</sequence>
<name>A0A3L9Z2F6_9FLAO</name>
<feature type="transmembrane region" description="Helical" evidence="1">
    <location>
        <begin position="499"/>
        <end position="517"/>
    </location>
</feature>
<dbReference type="OrthoDB" id="9772884at2"/>
<gene>
    <name evidence="2" type="ORF">BXY75_1404</name>
</gene>
<dbReference type="PANTHER" id="PTHR38454:SF1">
    <property type="entry name" value="INTEGRAL MEMBRANE PROTEIN"/>
    <property type="match status" value="1"/>
</dbReference>
<organism evidence="2 3">
    <name type="scientific">Ulvibacter antarcticus</name>
    <dbReference type="NCBI Taxonomy" id="442714"/>
    <lineage>
        <taxon>Bacteria</taxon>
        <taxon>Pseudomonadati</taxon>
        <taxon>Bacteroidota</taxon>
        <taxon>Flavobacteriia</taxon>
        <taxon>Flavobacteriales</taxon>
        <taxon>Flavobacteriaceae</taxon>
        <taxon>Ulvibacter</taxon>
    </lineage>
</organism>
<feature type="transmembrane region" description="Helical" evidence="1">
    <location>
        <begin position="191"/>
        <end position="211"/>
    </location>
</feature>
<dbReference type="PANTHER" id="PTHR38454">
    <property type="entry name" value="INTEGRAL MEMBRANE PROTEIN-RELATED"/>
    <property type="match status" value="1"/>
</dbReference>
<comment type="caution">
    <text evidence="2">The sequence shown here is derived from an EMBL/GenBank/DDBJ whole genome shotgun (WGS) entry which is preliminary data.</text>
</comment>
<accession>A0A3L9Z2F6</accession>
<dbReference type="EMBL" id="REFC01000012">
    <property type="protein sequence ID" value="RMA64528.1"/>
    <property type="molecule type" value="Genomic_DNA"/>
</dbReference>
<feature type="transmembrane region" description="Helical" evidence="1">
    <location>
        <begin position="12"/>
        <end position="30"/>
    </location>
</feature>
<keyword evidence="1" id="KW-1133">Transmembrane helix</keyword>
<feature type="transmembrane region" description="Helical" evidence="1">
    <location>
        <begin position="442"/>
        <end position="460"/>
    </location>
</feature>
<reference evidence="2 3" key="1">
    <citation type="submission" date="2018-10" db="EMBL/GenBank/DDBJ databases">
        <title>Genomic Encyclopedia of Archaeal and Bacterial Type Strains, Phase II (KMG-II): from individual species to whole genera.</title>
        <authorList>
            <person name="Goeker M."/>
        </authorList>
    </citation>
    <scope>NUCLEOTIDE SEQUENCE [LARGE SCALE GENOMIC DNA]</scope>
    <source>
        <strain evidence="2 3">DSM 23424</strain>
    </source>
</reference>
<keyword evidence="1" id="KW-0472">Membrane</keyword>
<dbReference type="RefSeq" id="WP_121906971.1">
    <property type="nucleotide sequence ID" value="NZ_REFC01000012.1"/>
</dbReference>
<dbReference type="Proteomes" id="UP000271339">
    <property type="component" value="Unassembled WGS sequence"/>
</dbReference>
<feature type="transmembrane region" description="Helical" evidence="1">
    <location>
        <begin position="99"/>
        <end position="116"/>
    </location>
</feature>
<dbReference type="Pfam" id="PF09586">
    <property type="entry name" value="YfhO"/>
    <property type="match status" value="1"/>
</dbReference>
<proteinExistence type="predicted"/>
<protein>
    <recommendedName>
        <fullName evidence="4">Membrane protein YfhO</fullName>
    </recommendedName>
</protein>
<feature type="transmembrane region" description="Helical" evidence="1">
    <location>
        <begin position="341"/>
        <end position="362"/>
    </location>
</feature>
<evidence type="ECO:0000313" key="2">
    <source>
        <dbReference type="EMBL" id="RMA64528.1"/>
    </source>
</evidence>
<feature type="transmembrane region" description="Helical" evidence="1">
    <location>
        <begin position="150"/>
        <end position="171"/>
    </location>
</feature>
<evidence type="ECO:0000256" key="1">
    <source>
        <dbReference type="SAM" id="Phobius"/>
    </source>
</evidence>
<evidence type="ECO:0000313" key="3">
    <source>
        <dbReference type="Proteomes" id="UP000271339"/>
    </source>
</evidence>
<keyword evidence="1" id="KW-0812">Transmembrane</keyword>